<dbReference type="AlphaFoldDB" id="A0A833QXD7"/>
<sequence length="472" mass="54826">MMDHSIEINEMTRSMNSTVENRKNSVNRAPWAERLTTRLEEECNTWTLPNPSPNAVPKQNASIFKLRYNQDDEELYKVCAVGIGPYNHHKSQEGLLFSDTEKRDTVMLSTRVYRIDFKTFFSEISPKINEVRACYAEGSFELDDEALSEMLFFDGCFIICAIMALSRGLLFSTWNKRMDREEEPLINACKSLVRKLNQKAREVMADLLMLENQIPFFVMHILWEHCFLDITFDGVLFKDVALACFDDLYPRRSRSRVTSQSSDFLHLLDLFHWSRSPIDRFREIATYSQPGLYISTVTELQASSVIFKKSASDFFLDIIFSERFFRTKGVIFIPEINLYAYSRRIFQNLIAFEQAYGLRGYGFTAYVECMAQLVQTEKDVSLLRSSGILASTPMTDKEVVDFYTTIRDGVHVEEMPPDLYELYEQVKDHVEHRPRFPNKWITISMFSVSILALTFLQALYSIIGYYAPTNGH</sequence>
<keyword evidence="1" id="KW-1133">Transmembrane helix</keyword>
<dbReference type="InterPro" id="IPR004158">
    <property type="entry name" value="DUF247_pln"/>
</dbReference>
<dbReference type="EMBL" id="SWLB01000012">
    <property type="protein sequence ID" value="KAF3331434.1"/>
    <property type="molecule type" value="Genomic_DNA"/>
</dbReference>
<feature type="transmembrane region" description="Helical" evidence="1">
    <location>
        <begin position="443"/>
        <end position="467"/>
    </location>
</feature>
<comment type="caution">
    <text evidence="2">The sequence shown here is derived from an EMBL/GenBank/DDBJ whole genome shotgun (WGS) entry which is preliminary data.</text>
</comment>
<dbReference type="PANTHER" id="PTHR31170:SF25">
    <property type="entry name" value="BNAA09G04570D PROTEIN"/>
    <property type="match status" value="1"/>
</dbReference>
<reference evidence="2" key="1">
    <citation type="submission" date="2020-01" db="EMBL/GenBank/DDBJ databases">
        <title>Genome sequence of Kobresia littledalei, the first chromosome-level genome in the family Cyperaceae.</title>
        <authorList>
            <person name="Qu G."/>
        </authorList>
    </citation>
    <scope>NUCLEOTIDE SEQUENCE</scope>
    <source>
        <strain evidence="2">C.B.Clarke</strain>
        <tissue evidence="2">Leaf</tissue>
    </source>
</reference>
<feature type="transmembrane region" description="Helical" evidence="1">
    <location>
        <begin position="150"/>
        <end position="170"/>
    </location>
</feature>
<gene>
    <name evidence="2" type="ORF">FCM35_KLT02840</name>
</gene>
<protein>
    <submittedName>
        <fullName evidence="2">Uncharacterized protein</fullName>
    </submittedName>
</protein>
<evidence type="ECO:0000313" key="2">
    <source>
        <dbReference type="EMBL" id="KAF3331434.1"/>
    </source>
</evidence>
<keyword evidence="1" id="KW-0812">Transmembrane</keyword>
<proteinExistence type="predicted"/>
<dbReference type="Proteomes" id="UP000623129">
    <property type="component" value="Unassembled WGS sequence"/>
</dbReference>
<name>A0A833QXD7_9POAL</name>
<dbReference type="PANTHER" id="PTHR31170">
    <property type="entry name" value="BNAC04G53230D PROTEIN"/>
    <property type="match status" value="1"/>
</dbReference>
<evidence type="ECO:0000256" key="1">
    <source>
        <dbReference type="SAM" id="Phobius"/>
    </source>
</evidence>
<evidence type="ECO:0000313" key="3">
    <source>
        <dbReference type="Proteomes" id="UP000623129"/>
    </source>
</evidence>
<dbReference type="OrthoDB" id="618493at2759"/>
<organism evidence="2 3">
    <name type="scientific">Carex littledalei</name>
    <dbReference type="NCBI Taxonomy" id="544730"/>
    <lineage>
        <taxon>Eukaryota</taxon>
        <taxon>Viridiplantae</taxon>
        <taxon>Streptophyta</taxon>
        <taxon>Embryophyta</taxon>
        <taxon>Tracheophyta</taxon>
        <taxon>Spermatophyta</taxon>
        <taxon>Magnoliopsida</taxon>
        <taxon>Liliopsida</taxon>
        <taxon>Poales</taxon>
        <taxon>Cyperaceae</taxon>
        <taxon>Cyperoideae</taxon>
        <taxon>Cariceae</taxon>
        <taxon>Carex</taxon>
        <taxon>Carex subgen. Euthyceras</taxon>
    </lineage>
</organism>
<keyword evidence="1" id="KW-0472">Membrane</keyword>
<keyword evidence="3" id="KW-1185">Reference proteome</keyword>
<accession>A0A833QXD7</accession>
<dbReference type="Pfam" id="PF03140">
    <property type="entry name" value="DUF247"/>
    <property type="match status" value="1"/>
</dbReference>